<comment type="catalytic activity">
    <reaction evidence="1">
        <text>GTP = 3',5'-cyclic GMP + diphosphate</text>
        <dbReference type="Rhea" id="RHEA:13665"/>
        <dbReference type="ChEBI" id="CHEBI:33019"/>
        <dbReference type="ChEBI" id="CHEBI:37565"/>
        <dbReference type="ChEBI" id="CHEBI:57746"/>
        <dbReference type="EC" id="4.6.1.2"/>
    </reaction>
</comment>
<dbReference type="GO" id="GO:0004016">
    <property type="term" value="F:adenylate cyclase activity"/>
    <property type="evidence" value="ECO:0007669"/>
    <property type="project" value="TreeGrafter"/>
</dbReference>
<dbReference type="GO" id="GO:0005886">
    <property type="term" value="C:plasma membrane"/>
    <property type="evidence" value="ECO:0007669"/>
    <property type="project" value="TreeGrafter"/>
</dbReference>
<reference evidence="7" key="1">
    <citation type="submission" date="2020-10" db="EMBL/GenBank/DDBJ databases">
        <authorList>
            <person name="Kikuchi T."/>
        </authorList>
    </citation>
    <scope>NUCLEOTIDE SEQUENCE</scope>
    <source>
        <strain evidence="7">NKZ352</strain>
    </source>
</reference>
<name>A0A8S1HIS9_9PELO</name>
<evidence type="ECO:0000313" key="8">
    <source>
        <dbReference type="Proteomes" id="UP000835052"/>
    </source>
</evidence>
<dbReference type="PROSITE" id="PS50011">
    <property type="entry name" value="PROTEIN_KINASE_DOM"/>
    <property type="match status" value="1"/>
</dbReference>
<dbReference type="Pfam" id="PF07714">
    <property type="entry name" value="PK_Tyr_Ser-Thr"/>
    <property type="match status" value="1"/>
</dbReference>
<comment type="caution">
    <text evidence="7">The sequence shown here is derived from an EMBL/GenBank/DDBJ whole genome shotgun (WGS) entry which is preliminary data.</text>
</comment>
<protein>
    <recommendedName>
        <fullName evidence="2">guanylate cyclase</fullName>
        <ecNumber evidence="2">4.6.1.2</ecNumber>
    </recommendedName>
</protein>
<dbReference type="InterPro" id="IPR000719">
    <property type="entry name" value="Prot_kinase_dom"/>
</dbReference>
<feature type="domain" description="Protein kinase" evidence="6">
    <location>
        <begin position="1"/>
        <end position="169"/>
    </location>
</feature>
<dbReference type="Gene3D" id="1.10.510.10">
    <property type="entry name" value="Transferase(Phosphotransferase) domain 1"/>
    <property type="match status" value="1"/>
</dbReference>
<evidence type="ECO:0000256" key="2">
    <source>
        <dbReference type="ARBA" id="ARBA00012202"/>
    </source>
</evidence>
<dbReference type="Proteomes" id="UP000835052">
    <property type="component" value="Unassembled WGS sequence"/>
</dbReference>
<proteinExistence type="predicted"/>
<dbReference type="InterPro" id="IPR011009">
    <property type="entry name" value="Kinase-like_dom_sf"/>
</dbReference>
<evidence type="ECO:0000256" key="4">
    <source>
        <dbReference type="ARBA" id="ARBA00023239"/>
    </source>
</evidence>
<dbReference type="GO" id="GO:0004672">
    <property type="term" value="F:protein kinase activity"/>
    <property type="evidence" value="ECO:0007669"/>
    <property type="project" value="InterPro"/>
</dbReference>
<dbReference type="GO" id="GO:0001653">
    <property type="term" value="F:peptide receptor activity"/>
    <property type="evidence" value="ECO:0007669"/>
    <property type="project" value="TreeGrafter"/>
</dbReference>
<gene>
    <name evidence="7" type="ORF">CAUJ_LOCUS10811</name>
</gene>
<organism evidence="7 8">
    <name type="scientific">Caenorhabditis auriculariae</name>
    <dbReference type="NCBI Taxonomy" id="2777116"/>
    <lineage>
        <taxon>Eukaryota</taxon>
        <taxon>Metazoa</taxon>
        <taxon>Ecdysozoa</taxon>
        <taxon>Nematoda</taxon>
        <taxon>Chromadorea</taxon>
        <taxon>Rhabditida</taxon>
        <taxon>Rhabditina</taxon>
        <taxon>Rhabditomorpha</taxon>
        <taxon>Rhabditoidea</taxon>
        <taxon>Rhabditidae</taxon>
        <taxon>Peloderinae</taxon>
        <taxon>Caenorhabditis</taxon>
    </lineage>
</organism>
<evidence type="ECO:0000313" key="7">
    <source>
        <dbReference type="EMBL" id="CAD6194892.1"/>
    </source>
</evidence>
<keyword evidence="8" id="KW-1185">Reference proteome</keyword>
<keyword evidence="3" id="KW-0547">Nucleotide-binding</keyword>
<evidence type="ECO:0000259" key="6">
    <source>
        <dbReference type="PROSITE" id="PS50011"/>
    </source>
</evidence>
<sequence>MRRLGYCAIKVLETFRWNKVALFSVDDEMNLCSTIIDDVEPMVDLLMIIPCGVSLSGEVTINQNNTRMPLFVFYGLNSKYDQVSYMNVTYFSSVAAKITDYGLDQLLEEAVPTKKRQLWLAPEVLRNNTPRSQIEKSGDIFSFAIVCSEILTRKSAWDISNRKEREFYL</sequence>
<dbReference type="EMBL" id="CAJGYM010000049">
    <property type="protein sequence ID" value="CAD6194892.1"/>
    <property type="molecule type" value="Genomic_DNA"/>
</dbReference>
<keyword evidence="4" id="KW-0456">Lyase</keyword>
<dbReference type="InterPro" id="IPR001245">
    <property type="entry name" value="Ser-Thr/Tyr_kinase_cat_dom"/>
</dbReference>
<dbReference type="OrthoDB" id="302535at2759"/>
<evidence type="ECO:0000256" key="3">
    <source>
        <dbReference type="ARBA" id="ARBA00022741"/>
    </source>
</evidence>
<evidence type="ECO:0000256" key="5">
    <source>
        <dbReference type="ARBA" id="ARBA00023293"/>
    </source>
</evidence>
<evidence type="ECO:0000256" key="1">
    <source>
        <dbReference type="ARBA" id="ARBA00001436"/>
    </source>
</evidence>
<dbReference type="GO" id="GO:0005524">
    <property type="term" value="F:ATP binding"/>
    <property type="evidence" value="ECO:0007669"/>
    <property type="project" value="InterPro"/>
</dbReference>
<accession>A0A8S1HIS9</accession>
<dbReference type="GO" id="GO:0004383">
    <property type="term" value="F:guanylate cyclase activity"/>
    <property type="evidence" value="ECO:0007669"/>
    <property type="project" value="UniProtKB-EC"/>
</dbReference>
<dbReference type="AlphaFoldDB" id="A0A8S1HIS9"/>
<keyword evidence="5" id="KW-0141">cGMP biosynthesis</keyword>
<dbReference type="SUPFAM" id="SSF56112">
    <property type="entry name" value="Protein kinase-like (PK-like)"/>
    <property type="match status" value="1"/>
</dbReference>
<dbReference type="GO" id="GO:0007168">
    <property type="term" value="P:receptor guanylyl cyclase signaling pathway"/>
    <property type="evidence" value="ECO:0007669"/>
    <property type="project" value="TreeGrafter"/>
</dbReference>
<dbReference type="EC" id="4.6.1.2" evidence="2"/>
<dbReference type="PANTHER" id="PTHR11920:SF495">
    <property type="entry name" value="RECEPTOR-TYPE GUANYLATE CYCLASE GCY-7"/>
    <property type="match status" value="1"/>
</dbReference>
<dbReference type="PANTHER" id="PTHR11920">
    <property type="entry name" value="GUANYLYL CYCLASE"/>
    <property type="match status" value="1"/>
</dbReference>
<dbReference type="InterPro" id="IPR050401">
    <property type="entry name" value="Cyclic_nucleotide_synthase"/>
</dbReference>